<accession>A0A7S9QBD5</accession>
<evidence type="ECO:0000256" key="7">
    <source>
        <dbReference type="SAM" id="Phobius"/>
    </source>
</evidence>
<dbReference type="Proteomes" id="UP000594800">
    <property type="component" value="Chromosome"/>
</dbReference>
<evidence type="ECO:0000313" key="8">
    <source>
        <dbReference type="EMBL" id="QPH52222.1"/>
    </source>
</evidence>
<keyword evidence="3" id="KW-0997">Cell inner membrane</keyword>
<keyword evidence="4 7" id="KW-0812">Transmembrane</keyword>
<dbReference type="AlphaFoldDB" id="A0A7S9QBD5"/>
<dbReference type="RefSeq" id="WP_196101436.1">
    <property type="nucleotide sequence ID" value="NZ_CP064942.1"/>
</dbReference>
<name>A0A7S9QBD5_9RHOB</name>
<keyword evidence="9" id="KW-1185">Reference proteome</keyword>
<evidence type="ECO:0000313" key="9">
    <source>
        <dbReference type="Proteomes" id="UP000594800"/>
    </source>
</evidence>
<keyword evidence="6 7" id="KW-0472">Membrane</keyword>
<evidence type="ECO:0000256" key="1">
    <source>
        <dbReference type="ARBA" id="ARBA00004533"/>
    </source>
</evidence>
<feature type="transmembrane region" description="Helical" evidence="7">
    <location>
        <begin position="172"/>
        <end position="191"/>
    </location>
</feature>
<feature type="transmembrane region" description="Helical" evidence="7">
    <location>
        <begin position="147"/>
        <end position="166"/>
    </location>
</feature>
<feature type="transmembrane region" description="Helical" evidence="7">
    <location>
        <begin position="79"/>
        <end position="102"/>
    </location>
</feature>
<comment type="subcellular location">
    <subcellularLocation>
        <location evidence="1">Cell inner membrane</location>
    </subcellularLocation>
</comment>
<keyword evidence="2" id="KW-1003">Cell membrane</keyword>
<gene>
    <name evidence="8" type="ORF">I0K15_10265</name>
</gene>
<evidence type="ECO:0000256" key="3">
    <source>
        <dbReference type="ARBA" id="ARBA00022519"/>
    </source>
</evidence>
<sequence length="207" mass="22368">MTRMVSAREAGLVACNRCELVHEASISHCERCGARLHSRKPFSLQRVWAWWVAGLIAYIPANLYPMLTTQQLGTVHSETIVGGVITLIELGSIGIAAIIFFASVVVPISKFLIIAFLAISVLRPSGMSAHSRLHLHHVIEFIGRWSMIDVFVVALLAALVQLGAAASVEPGPAAACFALSVAFTMLSAQAFDPRLIWDAPVRKEPAT</sequence>
<dbReference type="InterPro" id="IPR007498">
    <property type="entry name" value="PqiA-like"/>
</dbReference>
<feature type="transmembrane region" description="Helical" evidence="7">
    <location>
        <begin position="48"/>
        <end position="67"/>
    </location>
</feature>
<evidence type="ECO:0000256" key="5">
    <source>
        <dbReference type="ARBA" id="ARBA00022989"/>
    </source>
</evidence>
<protein>
    <submittedName>
        <fullName evidence="8">Paraquat-inducible protein A</fullName>
    </submittedName>
</protein>
<keyword evidence="5 7" id="KW-1133">Transmembrane helix</keyword>
<evidence type="ECO:0000256" key="6">
    <source>
        <dbReference type="ARBA" id="ARBA00023136"/>
    </source>
</evidence>
<feature type="transmembrane region" description="Helical" evidence="7">
    <location>
        <begin position="108"/>
        <end position="126"/>
    </location>
</feature>
<organism evidence="8 9">
    <name type="scientific">Pontivivens ytuae</name>
    <dbReference type="NCBI Taxonomy" id="2789856"/>
    <lineage>
        <taxon>Bacteria</taxon>
        <taxon>Pseudomonadati</taxon>
        <taxon>Pseudomonadota</taxon>
        <taxon>Alphaproteobacteria</taxon>
        <taxon>Rhodobacterales</taxon>
        <taxon>Paracoccaceae</taxon>
        <taxon>Pontivivens</taxon>
    </lineage>
</organism>
<dbReference type="KEGG" id="poz:I0K15_10265"/>
<dbReference type="PANTHER" id="PTHR30462:SF3">
    <property type="entry name" value="INTERMEMBRANE TRANSPORT PROTEIN PQIA"/>
    <property type="match status" value="1"/>
</dbReference>
<dbReference type="GO" id="GO:0005886">
    <property type="term" value="C:plasma membrane"/>
    <property type="evidence" value="ECO:0007669"/>
    <property type="project" value="UniProtKB-SubCell"/>
</dbReference>
<dbReference type="Pfam" id="PF04403">
    <property type="entry name" value="PqiA"/>
    <property type="match status" value="1"/>
</dbReference>
<evidence type="ECO:0000256" key="2">
    <source>
        <dbReference type="ARBA" id="ARBA00022475"/>
    </source>
</evidence>
<proteinExistence type="predicted"/>
<dbReference type="PANTHER" id="PTHR30462">
    <property type="entry name" value="INTERMEMBRANE TRANSPORT PROTEIN PQIB-RELATED"/>
    <property type="match status" value="1"/>
</dbReference>
<dbReference type="EMBL" id="CP064942">
    <property type="protein sequence ID" value="QPH52222.1"/>
    <property type="molecule type" value="Genomic_DNA"/>
</dbReference>
<reference evidence="8 9" key="1">
    <citation type="submission" date="2020-11" db="EMBL/GenBank/DDBJ databases">
        <title>Description of Pontivivens ytuae sp. nov. isolated from deep sea sediment of Mariana Trench.</title>
        <authorList>
            <person name="Wang Z."/>
            <person name="Sun Q.-L."/>
            <person name="Xu X.-D."/>
            <person name="Tang Y.-Z."/>
            <person name="Zhang J."/>
        </authorList>
    </citation>
    <scope>NUCLEOTIDE SEQUENCE [LARGE SCALE GENOMIC DNA]</scope>
    <source>
        <strain evidence="8 9">MT2928</strain>
    </source>
</reference>
<dbReference type="InterPro" id="IPR051800">
    <property type="entry name" value="PqiA-PqiB_transport"/>
</dbReference>
<evidence type="ECO:0000256" key="4">
    <source>
        <dbReference type="ARBA" id="ARBA00022692"/>
    </source>
</evidence>